<evidence type="ECO:0000313" key="3">
    <source>
        <dbReference type="Proteomes" id="UP001241747"/>
    </source>
</evidence>
<name>A0ABU0L9P9_XANAG</name>
<dbReference type="EMBL" id="JAUSVY010000001">
    <property type="protein sequence ID" value="MDQ0503854.1"/>
    <property type="molecule type" value="Genomic_DNA"/>
</dbReference>
<feature type="region of interest" description="Disordered" evidence="1">
    <location>
        <begin position="34"/>
        <end position="97"/>
    </location>
</feature>
<reference evidence="2 3" key="1">
    <citation type="submission" date="2023-07" db="EMBL/GenBank/DDBJ databases">
        <title>Genomic Encyclopedia of Type Strains, Phase IV (KMG-IV): sequencing the most valuable type-strain genomes for metagenomic binning, comparative biology and taxonomic classification.</title>
        <authorList>
            <person name="Goeker M."/>
        </authorList>
    </citation>
    <scope>NUCLEOTIDE SEQUENCE [LARGE SCALE GENOMIC DNA]</scope>
    <source>
        <strain evidence="2 3">DSM 3770</strain>
    </source>
</reference>
<dbReference type="PROSITE" id="PS51257">
    <property type="entry name" value="PROKAR_LIPOPROTEIN"/>
    <property type="match status" value="1"/>
</dbReference>
<feature type="region of interest" description="Disordered" evidence="1">
    <location>
        <begin position="269"/>
        <end position="299"/>
    </location>
</feature>
<evidence type="ECO:0000256" key="1">
    <source>
        <dbReference type="SAM" id="MobiDB-lite"/>
    </source>
</evidence>
<keyword evidence="3" id="KW-1185">Reference proteome</keyword>
<feature type="region of interest" description="Disordered" evidence="1">
    <location>
        <begin position="111"/>
        <end position="155"/>
    </location>
</feature>
<organism evidence="2 3">
    <name type="scientific">Xanthobacter agilis</name>
    <dbReference type="NCBI Taxonomy" id="47492"/>
    <lineage>
        <taxon>Bacteria</taxon>
        <taxon>Pseudomonadati</taxon>
        <taxon>Pseudomonadota</taxon>
        <taxon>Alphaproteobacteria</taxon>
        <taxon>Hyphomicrobiales</taxon>
        <taxon>Xanthobacteraceae</taxon>
        <taxon>Xanthobacter</taxon>
    </lineage>
</organism>
<evidence type="ECO:0000313" key="2">
    <source>
        <dbReference type="EMBL" id="MDQ0503854.1"/>
    </source>
</evidence>
<sequence>MARTPAARGNEARLCPVQRFARVLFPVVPAGGGGCHKMGWSGASRGDGSGTKEGRRSPGREGPPGVVAHGPALQWGPARGRWHGGTKRDRPRSSDSRVFCSRLFRPSGAGVAKWDGREPAVGTSQGRKKGAGRRGERGGRGRRAWSCPPAGAGAGGPAAWWNKARSSPEQRFARVLFPAVLAAGGECREMGWLGTGRGGWSWEGRRRRSPEREEARLASSRMASLASGAGAGAAAWWNKARLSPEQRFARVLFPVVLAAGGECREMGWLGTGRGDGSGTKEGRRLPGREGPAGVVAHGPARQWGAGAGAAASSRMAPLASGAGVV</sequence>
<gene>
    <name evidence="2" type="ORF">QOZ94_000624</name>
</gene>
<comment type="caution">
    <text evidence="2">The sequence shown here is derived from an EMBL/GenBank/DDBJ whole genome shotgun (WGS) entry which is preliminary data.</text>
</comment>
<feature type="compositionally biased region" description="Basic and acidic residues" evidence="1">
    <location>
        <begin position="278"/>
        <end position="287"/>
    </location>
</feature>
<dbReference type="Proteomes" id="UP001241747">
    <property type="component" value="Unassembled WGS sequence"/>
</dbReference>
<proteinExistence type="predicted"/>
<feature type="compositionally biased region" description="Basic and acidic residues" evidence="1">
    <location>
        <begin position="50"/>
        <end position="59"/>
    </location>
</feature>
<feature type="compositionally biased region" description="Basic and acidic residues" evidence="1">
    <location>
        <begin position="86"/>
        <end position="95"/>
    </location>
</feature>
<protein>
    <submittedName>
        <fullName evidence="2">Uncharacterized protein</fullName>
    </submittedName>
</protein>
<accession>A0ABU0L9P9</accession>